<evidence type="ECO:0000313" key="1">
    <source>
        <dbReference type="EMBL" id="KAI5682788.1"/>
    </source>
</evidence>
<evidence type="ECO:0000313" key="2">
    <source>
        <dbReference type="Proteomes" id="UP001060085"/>
    </source>
</evidence>
<gene>
    <name evidence="1" type="ORF">M9H77_04016</name>
</gene>
<sequence>MGAMSTGNEQDVNAGEPCVIITDRESGLMPVIEDVFSKSYHMLCRRHIDQNVLAKLTEMIKDEEAASRHLTLKKIWVEIERTPEIIDDSINMCGHHLRKSHGLPCSCDLITRFEHVLPIQLENISVFWRTLEIRGDISCSQSQDMDSEMRDLVSLLDQISIGPISKVKEMRHLAKRVLNSVLPEDPDLSTPSTFPFINAFPGFMYPFIENWKNHLCDGICGYQVVADFVFGDEKQWPEVRR</sequence>
<accession>A0ACC0CDA5</accession>
<dbReference type="EMBL" id="CM044701">
    <property type="protein sequence ID" value="KAI5682788.1"/>
    <property type="molecule type" value="Genomic_DNA"/>
</dbReference>
<dbReference type="Proteomes" id="UP001060085">
    <property type="component" value="Linkage Group LG01"/>
</dbReference>
<protein>
    <submittedName>
        <fullName evidence="1">Uncharacterized protein</fullName>
    </submittedName>
</protein>
<organism evidence="1 2">
    <name type="scientific">Catharanthus roseus</name>
    <name type="common">Madagascar periwinkle</name>
    <name type="synonym">Vinca rosea</name>
    <dbReference type="NCBI Taxonomy" id="4058"/>
    <lineage>
        <taxon>Eukaryota</taxon>
        <taxon>Viridiplantae</taxon>
        <taxon>Streptophyta</taxon>
        <taxon>Embryophyta</taxon>
        <taxon>Tracheophyta</taxon>
        <taxon>Spermatophyta</taxon>
        <taxon>Magnoliopsida</taxon>
        <taxon>eudicotyledons</taxon>
        <taxon>Gunneridae</taxon>
        <taxon>Pentapetalae</taxon>
        <taxon>asterids</taxon>
        <taxon>lamiids</taxon>
        <taxon>Gentianales</taxon>
        <taxon>Apocynaceae</taxon>
        <taxon>Rauvolfioideae</taxon>
        <taxon>Vinceae</taxon>
        <taxon>Catharanthinae</taxon>
        <taxon>Catharanthus</taxon>
    </lineage>
</organism>
<reference evidence="2" key="1">
    <citation type="journal article" date="2023" name="Nat. Plants">
        <title>Single-cell RNA sequencing provides a high-resolution roadmap for understanding the multicellular compartmentation of specialized metabolism.</title>
        <authorList>
            <person name="Sun S."/>
            <person name="Shen X."/>
            <person name="Li Y."/>
            <person name="Li Y."/>
            <person name="Wang S."/>
            <person name="Li R."/>
            <person name="Zhang H."/>
            <person name="Shen G."/>
            <person name="Guo B."/>
            <person name="Wei J."/>
            <person name="Xu J."/>
            <person name="St-Pierre B."/>
            <person name="Chen S."/>
            <person name="Sun C."/>
        </authorList>
    </citation>
    <scope>NUCLEOTIDE SEQUENCE [LARGE SCALE GENOMIC DNA]</scope>
</reference>
<keyword evidence="2" id="KW-1185">Reference proteome</keyword>
<comment type="caution">
    <text evidence="1">The sequence shown here is derived from an EMBL/GenBank/DDBJ whole genome shotgun (WGS) entry which is preliminary data.</text>
</comment>
<name>A0ACC0CDA5_CATRO</name>
<proteinExistence type="predicted"/>